<proteinExistence type="predicted"/>
<keyword evidence="2" id="KW-1185">Reference proteome</keyword>
<gene>
    <name evidence="1" type="ORF">SAMN04488500_106107</name>
</gene>
<dbReference type="EMBL" id="FWXI01000006">
    <property type="protein sequence ID" value="SMC64019.1"/>
    <property type="molecule type" value="Genomic_DNA"/>
</dbReference>
<accession>A0A1W2ATE6</accession>
<name>A0A1W2ATE6_9FIRM</name>
<dbReference type="STRING" id="112901.SAMN04488500_106107"/>
<evidence type="ECO:0000313" key="1">
    <source>
        <dbReference type="EMBL" id="SMC64019.1"/>
    </source>
</evidence>
<dbReference type="Proteomes" id="UP000192738">
    <property type="component" value="Unassembled WGS sequence"/>
</dbReference>
<organism evidence="1 2">
    <name type="scientific">Sporomusa malonica</name>
    <dbReference type="NCBI Taxonomy" id="112901"/>
    <lineage>
        <taxon>Bacteria</taxon>
        <taxon>Bacillati</taxon>
        <taxon>Bacillota</taxon>
        <taxon>Negativicutes</taxon>
        <taxon>Selenomonadales</taxon>
        <taxon>Sporomusaceae</taxon>
        <taxon>Sporomusa</taxon>
    </lineage>
</organism>
<dbReference type="RefSeq" id="WP_084575324.1">
    <property type="nucleotide sequence ID" value="NZ_CP155572.1"/>
</dbReference>
<protein>
    <submittedName>
        <fullName evidence="1">Uncharacterized protein</fullName>
    </submittedName>
</protein>
<evidence type="ECO:0000313" key="2">
    <source>
        <dbReference type="Proteomes" id="UP000192738"/>
    </source>
</evidence>
<sequence length="118" mass="13256">MEVQVNLPENVDAVELKRYVAAVYSYARQLFPHVSNELIQRNYNEFAYLYESHMTCAACMSIELCPELLDTGGYTSVGEFDPAGNLRIGMAACQRNRDGVKPKVWKKRFSVVSGEKAG</sequence>
<dbReference type="AlphaFoldDB" id="A0A1W2ATE6"/>
<dbReference type="OrthoDB" id="9961007at2"/>
<reference evidence="1 2" key="1">
    <citation type="submission" date="2017-04" db="EMBL/GenBank/DDBJ databases">
        <authorList>
            <person name="Afonso C.L."/>
            <person name="Miller P.J."/>
            <person name="Scott M.A."/>
            <person name="Spackman E."/>
            <person name="Goraichik I."/>
            <person name="Dimitrov K.M."/>
            <person name="Suarez D.L."/>
            <person name="Swayne D.E."/>
        </authorList>
    </citation>
    <scope>NUCLEOTIDE SEQUENCE [LARGE SCALE GENOMIC DNA]</scope>
    <source>
        <strain evidence="1 2">DSM 5090</strain>
    </source>
</reference>